<dbReference type="OrthoDB" id="5584001at2759"/>
<dbReference type="GO" id="GO:0030424">
    <property type="term" value="C:axon"/>
    <property type="evidence" value="ECO:0007669"/>
    <property type="project" value="TreeGrafter"/>
</dbReference>
<reference evidence="2 3" key="1">
    <citation type="submission" date="2016-04" db="EMBL/GenBank/DDBJ databases">
        <title>The genome of Intoshia linei affirms orthonectids as highly simplified spiralians.</title>
        <authorList>
            <person name="Mikhailov K.V."/>
            <person name="Slusarev G.S."/>
            <person name="Nikitin M.A."/>
            <person name="Logacheva M.D."/>
            <person name="Penin A."/>
            <person name="Aleoshin V."/>
            <person name="Panchin Y.V."/>
        </authorList>
    </citation>
    <scope>NUCLEOTIDE SEQUENCE [LARGE SCALE GENOMIC DNA]</scope>
    <source>
        <strain evidence="2">Intl2013</strain>
        <tissue evidence="2">Whole animal</tissue>
    </source>
</reference>
<evidence type="ECO:0000313" key="3">
    <source>
        <dbReference type="Proteomes" id="UP000078046"/>
    </source>
</evidence>
<dbReference type="Pfam" id="PF20262">
    <property type="entry name" value="UNC80_C"/>
    <property type="match status" value="1"/>
</dbReference>
<protein>
    <recommendedName>
        <fullName evidence="1">Protein UNC80 C-terminal domain-containing protein</fullName>
    </recommendedName>
</protein>
<organism evidence="2 3">
    <name type="scientific">Intoshia linei</name>
    <dbReference type="NCBI Taxonomy" id="1819745"/>
    <lineage>
        <taxon>Eukaryota</taxon>
        <taxon>Metazoa</taxon>
        <taxon>Spiralia</taxon>
        <taxon>Lophotrochozoa</taxon>
        <taxon>Mesozoa</taxon>
        <taxon>Orthonectida</taxon>
        <taxon>Rhopaluridae</taxon>
        <taxon>Intoshia</taxon>
    </lineage>
</organism>
<dbReference type="GO" id="GO:0034703">
    <property type="term" value="C:cation channel complex"/>
    <property type="evidence" value="ECO:0007669"/>
    <property type="project" value="TreeGrafter"/>
</dbReference>
<feature type="domain" description="Protein UNC80 C-terminal" evidence="1">
    <location>
        <begin position="111"/>
        <end position="1073"/>
    </location>
</feature>
<dbReference type="PANTHER" id="PTHR31781:SF1">
    <property type="entry name" value="PROTEIN UNC-80 HOMOLOG"/>
    <property type="match status" value="1"/>
</dbReference>
<dbReference type="GO" id="GO:0055080">
    <property type="term" value="P:monoatomic cation homeostasis"/>
    <property type="evidence" value="ECO:0007669"/>
    <property type="project" value="TreeGrafter"/>
</dbReference>
<dbReference type="GO" id="GO:0005261">
    <property type="term" value="F:monoatomic cation channel activity"/>
    <property type="evidence" value="ECO:0007669"/>
    <property type="project" value="TreeGrafter"/>
</dbReference>
<evidence type="ECO:0000313" key="2">
    <source>
        <dbReference type="EMBL" id="OAF70365.1"/>
    </source>
</evidence>
<proteinExistence type="predicted"/>
<dbReference type="PANTHER" id="PTHR31781">
    <property type="entry name" value="UNC80"/>
    <property type="match status" value="1"/>
</dbReference>
<name>A0A177B7Z4_9BILA</name>
<dbReference type="Proteomes" id="UP000078046">
    <property type="component" value="Unassembled WGS sequence"/>
</dbReference>
<comment type="caution">
    <text evidence="2">The sequence shown here is derived from an EMBL/GenBank/DDBJ whole genome shotgun (WGS) entry which is preliminary data.</text>
</comment>
<evidence type="ECO:0000259" key="1">
    <source>
        <dbReference type="Pfam" id="PF20262"/>
    </source>
</evidence>
<dbReference type="InterPro" id="IPR046460">
    <property type="entry name" value="UNC80_C"/>
</dbReference>
<accession>A0A177B7Z4</accession>
<dbReference type="AlphaFoldDB" id="A0A177B7Z4"/>
<keyword evidence="3" id="KW-1185">Reference proteome</keyword>
<gene>
    <name evidence="2" type="ORF">A3Q56_01801</name>
</gene>
<sequence>MTDTLISGSCAMLKCLKYTKISLNYANSYDSFAMDNTKGMKKISFISSGLQSLSFYTKVTSNYRKNSIFPGDDDTEISAKSEHENALQDYVREIHDVLPEKYIISILSSNKYLYTSSIDDDINCIPMLAQNLFWNLLVQDSFSFFRLLFNQLLNISKQEYVILFITMIIKRFDLLPTNSAFILVNHIIAVIIQLIHQKKINHNLIIGNLLFIIVDNISKNLENVQIRKSVFFPQGVAIQFTKYISFKQLKQLFRGEQCENKFLLGISIPSTKNVVIYAEDDSIIPTQLSVTEKTTFELIRQESLSFFDFRDATIHEDYYLVDYETQYIYDNNLFVGDFYFRRNMYSQLMMKKMNKSEAFKMIKQQIINETFLEIQNVRFFVSMIKHSDVIQAQSYLQATIEEINFQEFSKKLTKTFVYKYFSSQSSSVCKIRSLDLIHKYTLIQKSKNGKFFDLESFRCAKPIEMVRNVFLKMPNNEIEQIFYLYLELLNSIIILHSECIDVVRIAFSTLIDISVKFKSIFYTYGFNVIMPVIITVYSKKVSYHYIIEAIEFLIQSFFILYQNPFIAQMLSSIANLLIPADEMYPEMYGKISDTVLYDIIKSLEIETEDHLSLLILSGFDKGITPMDFCYQGEYYKSTLTIIQTINLCVTLICHEYECSNANSILITLKHLIRVYLKNVMNENDKKFESIRKELRILNNVAVAVKSLLYTCEPLSKAFDGSIYQQNPTTYTHSNYIDDVSEIKKSYAAVNRKSATYEDKMTNYTSPRVNLISIASRFLTYYPQRVLQLQSIPTNDGDISFKAVYIPTRLHMKLYEVVLSLLKLITYDSSTLENVDFTLYFSQYLPAITWSKQSMRSIFTYVAKRIERILSKLFKKINLWNNFNWEKFTILIEGIHKCLEKNMFLYHIPALKNLVVTLMHVTMAMSKTDKEAITSGINSTLKHWNKKKSSNKNCFFSNEIFLNRAVQLICLYIQVSDENSRFEEFIQSSNDANNKNVVYNIFNRMILLSTTGLKSGIIVKYNTFNYIFNYTITQIYRNLVNVKQVSHMSRDSFNSNNIINTSMCSNSPEAHNKRKFTEFLIYPMLSCNP</sequence>
<dbReference type="EMBL" id="LWCA01000157">
    <property type="protein sequence ID" value="OAF70365.1"/>
    <property type="molecule type" value="Genomic_DNA"/>
</dbReference>